<protein>
    <submittedName>
        <fullName evidence="1">Uncharacterized protein</fullName>
    </submittedName>
</protein>
<dbReference type="AlphaFoldDB" id="A0A1N7F9B8"/>
<keyword evidence="2" id="KW-1185">Reference proteome</keyword>
<gene>
    <name evidence="1" type="ORF">SAMN05421858_4835</name>
</gene>
<dbReference type="RefSeq" id="WP_245800266.1">
    <property type="nucleotide sequence ID" value="NZ_FTNO01000008.1"/>
</dbReference>
<evidence type="ECO:0000313" key="1">
    <source>
        <dbReference type="EMBL" id="SIR96852.1"/>
    </source>
</evidence>
<organism evidence="1 2">
    <name type="scientific">Haladaptatus litoreus</name>
    <dbReference type="NCBI Taxonomy" id="553468"/>
    <lineage>
        <taxon>Archaea</taxon>
        <taxon>Methanobacteriati</taxon>
        <taxon>Methanobacteriota</taxon>
        <taxon>Stenosarchaea group</taxon>
        <taxon>Halobacteria</taxon>
        <taxon>Halobacteriales</taxon>
        <taxon>Haladaptataceae</taxon>
        <taxon>Haladaptatus</taxon>
    </lineage>
</organism>
<proteinExistence type="predicted"/>
<dbReference type="EMBL" id="FTNO01000008">
    <property type="protein sequence ID" value="SIR96852.1"/>
    <property type="molecule type" value="Genomic_DNA"/>
</dbReference>
<accession>A0A1N7F9B8</accession>
<dbReference type="Proteomes" id="UP000186914">
    <property type="component" value="Unassembled WGS sequence"/>
</dbReference>
<reference evidence="2" key="1">
    <citation type="submission" date="2017-01" db="EMBL/GenBank/DDBJ databases">
        <authorList>
            <person name="Varghese N."/>
            <person name="Submissions S."/>
        </authorList>
    </citation>
    <scope>NUCLEOTIDE SEQUENCE [LARGE SCALE GENOMIC DNA]</scope>
    <source>
        <strain evidence="2">CGMCC 1.7737</strain>
    </source>
</reference>
<name>A0A1N7F9B8_9EURY</name>
<sequence length="154" mass="17698">MQRSEQNTELVNFREKRAESQQVEDKYLDVLEHAKNVAKTNGVMVARLGYREVATHYSCAYKNDGYRVMEEMAERVPGVSYKESRTQCVDDAMGAGGHHIEITFAHPDLAGGDASTRSKRGRKRRTLIIALYSRWFVEPPLGRHHHPRFTPHCR</sequence>
<evidence type="ECO:0000313" key="2">
    <source>
        <dbReference type="Proteomes" id="UP000186914"/>
    </source>
</evidence>